<comment type="caution">
    <text evidence="2">The sequence shown here is derived from an EMBL/GenBank/DDBJ whole genome shotgun (WGS) entry which is preliminary data.</text>
</comment>
<dbReference type="Proteomes" id="UP001310890">
    <property type="component" value="Unassembled WGS sequence"/>
</dbReference>
<evidence type="ECO:0000256" key="1">
    <source>
        <dbReference type="SAM" id="MobiDB-lite"/>
    </source>
</evidence>
<name>A0AAN7TG58_9PEZI</name>
<organism evidence="2 3">
    <name type="scientific">Meristemomyces frigidus</name>
    <dbReference type="NCBI Taxonomy" id="1508187"/>
    <lineage>
        <taxon>Eukaryota</taxon>
        <taxon>Fungi</taxon>
        <taxon>Dikarya</taxon>
        <taxon>Ascomycota</taxon>
        <taxon>Pezizomycotina</taxon>
        <taxon>Dothideomycetes</taxon>
        <taxon>Dothideomycetidae</taxon>
        <taxon>Mycosphaerellales</taxon>
        <taxon>Teratosphaeriaceae</taxon>
        <taxon>Meristemomyces</taxon>
    </lineage>
</organism>
<gene>
    <name evidence="2" type="ORF">LTR62_001479</name>
</gene>
<evidence type="ECO:0000313" key="2">
    <source>
        <dbReference type="EMBL" id="KAK5115279.1"/>
    </source>
</evidence>
<sequence length="95" mass="9352">MPATTTTEQFQSQCFSTGRPTGHTYNASHPFPYGSVTAVPTPSGAPVVSVNGTFLPPSATGSAAPSAYTGAATSMNVGLGSLVGLGAVAAFFVGL</sequence>
<proteinExistence type="predicted"/>
<feature type="region of interest" description="Disordered" evidence="1">
    <location>
        <begin position="1"/>
        <end position="21"/>
    </location>
</feature>
<accession>A0AAN7TG58</accession>
<reference evidence="2" key="1">
    <citation type="submission" date="2023-08" db="EMBL/GenBank/DDBJ databases">
        <title>Black Yeasts Isolated from many extreme environments.</title>
        <authorList>
            <person name="Coleine C."/>
            <person name="Stajich J.E."/>
            <person name="Selbmann L."/>
        </authorList>
    </citation>
    <scope>NUCLEOTIDE SEQUENCE</scope>
    <source>
        <strain evidence="2">CCFEE 5401</strain>
    </source>
</reference>
<protein>
    <submittedName>
        <fullName evidence="2">Uncharacterized protein</fullName>
    </submittedName>
</protein>
<dbReference type="AlphaFoldDB" id="A0AAN7TG58"/>
<evidence type="ECO:0000313" key="3">
    <source>
        <dbReference type="Proteomes" id="UP001310890"/>
    </source>
</evidence>
<dbReference type="EMBL" id="JAVRRL010000013">
    <property type="protein sequence ID" value="KAK5115279.1"/>
    <property type="molecule type" value="Genomic_DNA"/>
</dbReference>